<protein>
    <submittedName>
        <fullName evidence="1">Uncharacterized protein</fullName>
    </submittedName>
</protein>
<dbReference type="AlphaFoldDB" id="A0A2P2PE17"/>
<dbReference type="EMBL" id="GGEC01072489">
    <property type="protein sequence ID" value="MBX52973.1"/>
    <property type="molecule type" value="Transcribed_RNA"/>
</dbReference>
<accession>A0A2P2PE17</accession>
<name>A0A2P2PE17_RHIMU</name>
<evidence type="ECO:0000313" key="1">
    <source>
        <dbReference type="EMBL" id="MBX52973.1"/>
    </source>
</evidence>
<proteinExistence type="predicted"/>
<organism evidence="1">
    <name type="scientific">Rhizophora mucronata</name>
    <name type="common">Asiatic mangrove</name>
    <dbReference type="NCBI Taxonomy" id="61149"/>
    <lineage>
        <taxon>Eukaryota</taxon>
        <taxon>Viridiplantae</taxon>
        <taxon>Streptophyta</taxon>
        <taxon>Embryophyta</taxon>
        <taxon>Tracheophyta</taxon>
        <taxon>Spermatophyta</taxon>
        <taxon>Magnoliopsida</taxon>
        <taxon>eudicotyledons</taxon>
        <taxon>Gunneridae</taxon>
        <taxon>Pentapetalae</taxon>
        <taxon>rosids</taxon>
        <taxon>fabids</taxon>
        <taxon>Malpighiales</taxon>
        <taxon>Rhizophoraceae</taxon>
        <taxon>Rhizophora</taxon>
    </lineage>
</organism>
<reference evidence="1" key="1">
    <citation type="submission" date="2018-02" db="EMBL/GenBank/DDBJ databases">
        <title>Rhizophora mucronata_Transcriptome.</title>
        <authorList>
            <person name="Meera S.P."/>
            <person name="Sreeshan A."/>
            <person name="Augustine A."/>
        </authorList>
    </citation>
    <scope>NUCLEOTIDE SEQUENCE</scope>
    <source>
        <tissue evidence="1">Leaf</tissue>
    </source>
</reference>
<sequence length="19" mass="2325">MQGYYSLSFSFSRLTDFKF</sequence>